<dbReference type="EMBL" id="SGIT01000001">
    <property type="protein sequence ID" value="RZF62193.1"/>
    <property type="molecule type" value="Genomic_DNA"/>
</dbReference>
<comment type="similarity">
    <text evidence="2">Belongs to the SusD family.</text>
</comment>
<feature type="domain" description="RagB/SusD" evidence="6">
    <location>
        <begin position="341"/>
        <end position="414"/>
    </location>
</feature>
<evidence type="ECO:0000256" key="2">
    <source>
        <dbReference type="ARBA" id="ARBA00006275"/>
    </source>
</evidence>
<organism evidence="8 9">
    <name type="scientific">Sphingobacterium corticibacterium</name>
    <dbReference type="NCBI Taxonomy" id="2484746"/>
    <lineage>
        <taxon>Bacteria</taxon>
        <taxon>Pseudomonadati</taxon>
        <taxon>Bacteroidota</taxon>
        <taxon>Sphingobacteriia</taxon>
        <taxon>Sphingobacteriales</taxon>
        <taxon>Sphingobacteriaceae</taxon>
        <taxon>Sphingobacterium</taxon>
    </lineage>
</organism>
<dbReference type="Pfam" id="PF07980">
    <property type="entry name" value="SusD_RagB"/>
    <property type="match status" value="1"/>
</dbReference>
<dbReference type="Gene3D" id="1.25.40.390">
    <property type="match status" value="1"/>
</dbReference>
<keyword evidence="3" id="KW-0732">Signal</keyword>
<dbReference type="InterPro" id="IPR011990">
    <property type="entry name" value="TPR-like_helical_dom_sf"/>
</dbReference>
<reference evidence="8 9" key="1">
    <citation type="submission" date="2019-02" db="EMBL/GenBank/DDBJ databases">
        <authorList>
            <person name="Li Y."/>
        </authorList>
    </citation>
    <scope>NUCLEOTIDE SEQUENCE [LARGE SCALE GENOMIC DNA]</scope>
    <source>
        <strain evidence="8 9">30C10-4-7</strain>
    </source>
</reference>
<evidence type="ECO:0000313" key="9">
    <source>
        <dbReference type="Proteomes" id="UP000292855"/>
    </source>
</evidence>
<dbReference type="Proteomes" id="UP000292855">
    <property type="component" value="Unassembled WGS sequence"/>
</dbReference>
<proteinExistence type="inferred from homology"/>
<protein>
    <submittedName>
        <fullName evidence="8">RagB/SusD family nutrient uptake outer membrane protein</fullName>
    </submittedName>
</protein>
<comment type="caution">
    <text evidence="8">The sequence shown here is derived from an EMBL/GenBank/DDBJ whole genome shotgun (WGS) entry which is preliminary data.</text>
</comment>
<keyword evidence="4" id="KW-0472">Membrane</keyword>
<dbReference type="Pfam" id="PF14322">
    <property type="entry name" value="SusD-like_3"/>
    <property type="match status" value="1"/>
</dbReference>
<gene>
    <name evidence="8" type="ORF">EWE74_05135</name>
</gene>
<dbReference type="InterPro" id="IPR033985">
    <property type="entry name" value="SusD-like_N"/>
</dbReference>
<dbReference type="GO" id="GO:0009279">
    <property type="term" value="C:cell outer membrane"/>
    <property type="evidence" value="ECO:0007669"/>
    <property type="project" value="UniProtKB-SubCell"/>
</dbReference>
<keyword evidence="5" id="KW-0998">Cell outer membrane</keyword>
<evidence type="ECO:0000259" key="6">
    <source>
        <dbReference type="Pfam" id="PF07980"/>
    </source>
</evidence>
<evidence type="ECO:0000259" key="7">
    <source>
        <dbReference type="Pfam" id="PF14322"/>
    </source>
</evidence>
<dbReference type="PROSITE" id="PS51257">
    <property type="entry name" value="PROKAR_LIPOPROTEIN"/>
    <property type="match status" value="1"/>
</dbReference>
<evidence type="ECO:0000256" key="5">
    <source>
        <dbReference type="ARBA" id="ARBA00023237"/>
    </source>
</evidence>
<evidence type="ECO:0000256" key="3">
    <source>
        <dbReference type="ARBA" id="ARBA00022729"/>
    </source>
</evidence>
<dbReference type="AlphaFoldDB" id="A0A4Q6XPL3"/>
<name>A0A4Q6XPL3_9SPHI</name>
<keyword evidence="9" id="KW-1185">Reference proteome</keyword>
<accession>A0A4Q6XPL3</accession>
<comment type="subcellular location">
    <subcellularLocation>
        <location evidence="1">Cell outer membrane</location>
    </subcellularLocation>
</comment>
<dbReference type="InterPro" id="IPR012944">
    <property type="entry name" value="SusD_RagB_dom"/>
</dbReference>
<feature type="domain" description="SusD-like N-terminal" evidence="7">
    <location>
        <begin position="29"/>
        <end position="230"/>
    </location>
</feature>
<sequence length="461" mass="52047">MFHFKICMMKTNIFLAIGIGLSTLGCTAYLDVKPDRQMMVPNSLAHAELLLNDYNTMNLAFSTLGEIGTDDYYLTDANWKSISVIDERNTHVWSDEPIVLTTQWMNPYKVVYQANQILEVLAALDENEQPQSRFKQSKGAALFFRGFAFHQLLNVFALAYDPATATELEGIPLRLDTDIGPSSGRASLEDSYVQVIADFREAVHLLPMAKMQDGLPWKASAHAALARVYLDMGRFEEAYKYADSCLTIHDGLMDFNELTLSASLPIARFNEEVLFAAMTPTIGAMGQSFAKIDSTLYRSYDDLDLRKQAFFRSNTGANLGTYAFKGSYNNATTGIFLGLTTSEMFLVRAEAACRLGHVNEALDDLNTLLHNRWESGEYVEETETDADRLLEKILLERRKELVFRGRRWADLKRLNLDSRFAKTLIRRVNGQEYTLPPNSPKYAVLIPEVVISESGIKQNKR</sequence>
<dbReference type="OrthoDB" id="653598at2"/>
<evidence type="ECO:0000256" key="4">
    <source>
        <dbReference type="ARBA" id="ARBA00023136"/>
    </source>
</evidence>
<evidence type="ECO:0000313" key="8">
    <source>
        <dbReference type="EMBL" id="RZF62193.1"/>
    </source>
</evidence>
<dbReference type="SUPFAM" id="SSF48452">
    <property type="entry name" value="TPR-like"/>
    <property type="match status" value="1"/>
</dbReference>
<evidence type="ECO:0000256" key="1">
    <source>
        <dbReference type="ARBA" id="ARBA00004442"/>
    </source>
</evidence>